<dbReference type="Gene3D" id="3.55.30.10">
    <property type="entry name" value="Hsp33 domain"/>
    <property type="match status" value="1"/>
</dbReference>
<feature type="compositionally biased region" description="Low complexity" evidence="6">
    <location>
        <begin position="348"/>
        <end position="358"/>
    </location>
</feature>
<accession>A0A8J4Q522</accession>
<keyword evidence="5" id="KW-0676">Redox-active center</keyword>
<dbReference type="InterPro" id="IPR016153">
    <property type="entry name" value="Heat_shock_Hsp33_N"/>
</dbReference>
<evidence type="ECO:0000256" key="4">
    <source>
        <dbReference type="ARBA" id="ARBA00023186"/>
    </source>
</evidence>
<dbReference type="PANTHER" id="PTHR30111:SF1">
    <property type="entry name" value="33 KDA CHAPERONIN"/>
    <property type="match status" value="1"/>
</dbReference>
<feature type="compositionally biased region" description="Polar residues" evidence="6">
    <location>
        <begin position="359"/>
        <end position="368"/>
    </location>
</feature>
<dbReference type="GO" id="GO:0051082">
    <property type="term" value="F:unfolded protein binding"/>
    <property type="evidence" value="ECO:0007669"/>
    <property type="project" value="InterPro"/>
</dbReference>
<comment type="caution">
    <text evidence="7">The sequence shown here is derived from an EMBL/GenBank/DDBJ whole genome shotgun (WGS) entry which is preliminary data.</text>
</comment>
<dbReference type="Pfam" id="PF01430">
    <property type="entry name" value="HSP33"/>
    <property type="match status" value="1"/>
</dbReference>
<dbReference type="AlphaFoldDB" id="A0A8J4Q522"/>
<protein>
    <submittedName>
        <fullName evidence="7">Uncharacterized protein</fullName>
    </submittedName>
</protein>
<keyword evidence="4" id="KW-0143">Chaperone</keyword>
<keyword evidence="3" id="KW-1015">Disulfide bond</keyword>
<gene>
    <name evidence="7" type="ORF">CYY_004610</name>
</gene>
<evidence type="ECO:0000256" key="5">
    <source>
        <dbReference type="ARBA" id="ARBA00023284"/>
    </source>
</evidence>
<keyword evidence="2" id="KW-0862">Zinc</keyword>
<dbReference type="GO" id="GO:0042026">
    <property type="term" value="P:protein refolding"/>
    <property type="evidence" value="ECO:0007669"/>
    <property type="project" value="TreeGrafter"/>
</dbReference>
<dbReference type="Gene3D" id="3.90.1280.10">
    <property type="entry name" value="HSP33 redox switch-like"/>
    <property type="match status" value="1"/>
</dbReference>
<dbReference type="InterPro" id="IPR016154">
    <property type="entry name" value="Heat_shock_Hsp33_C"/>
</dbReference>
<evidence type="ECO:0000313" key="7">
    <source>
        <dbReference type="EMBL" id="KAF2074081.1"/>
    </source>
</evidence>
<proteinExistence type="predicted"/>
<reference evidence="7" key="1">
    <citation type="submission" date="2020-01" db="EMBL/GenBank/DDBJ databases">
        <title>Development of genomics and gene disruption for Polysphondylium violaceum indicates a role for the polyketide synthase stlB in stalk morphogenesis.</title>
        <authorList>
            <person name="Narita B."/>
            <person name="Kawabe Y."/>
            <person name="Kin K."/>
            <person name="Saito T."/>
            <person name="Gibbs R."/>
            <person name="Kuspa A."/>
            <person name="Muzny D."/>
            <person name="Queller D."/>
            <person name="Richards S."/>
            <person name="Strassman J."/>
            <person name="Sucgang R."/>
            <person name="Worley K."/>
            <person name="Schaap P."/>
        </authorList>
    </citation>
    <scope>NUCLEOTIDE SEQUENCE</scope>
    <source>
        <strain evidence="7">QSvi11</strain>
    </source>
</reference>
<dbReference type="EMBL" id="AJWJ01000166">
    <property type="protein sequence ID" value="KAF2074081.1"/>
    <property type="molecule type" value="Genomic_DNA"/>
</dbReference>
<dbReference type="OrthoDB" id="550012at2759"/>
<dbReference type="Proteomes" id="UP000695562">
    <property type="component" value="Unassembled WGS sequence"/>
</dbReference>
<dbReference type="GO" id="GO:0005737">
    <property type="term" value="C:cytoplasm"/>
    <property type="evidence" value="ECO:0007669"/>
    <property type="project" value="InterPro"/>
</dbReference>
<evidence type="ECO:0000256" key="3">
    <source>
        <dbReference type="ARBA" id="ARBA00023157"/>
    </source>
</evidence>
<keyword evidence="1" id="KW-0963">Cytoplasm</keyword>
<name>A0A8J4Q522_9MYCE</name>
<feature type="region of interest" description="Disordered" evidence="6">
    <location>
        <begin position="348"/>
        <end position="368"/>
    </location>
</feature>
<evidence type="ECO:0000256" key="2">
    <source>
        <dbReference type="ARBA" id="ARBA00022833"/>
    </source>
</evidence>
<evidence type="ECO:0000256" key="6">
    <source>
        <dbReference type="SAM" id="MobiDB-lite"/>
    </source>
</evidence>
<dbReference type="SUPFAM" id="SSF64397">
    <property type="entry name" value="Hsp33 domain"/>
    <property type="match status" value="1"/>
</dbReference>
<dbReference type="PANTHER" id="PTHR30111">
    <property type="entry name" value="33 KDA CHAPERONIN"/>
    <property type="match status" value="1"/>
</dbReference>
<sequence length="368" mass="41420">MLRRSIISISNAFTQKNSLIDNSKSIGGGIGNVNKYYYCTANTNKDEKVDVAQLKKNVLEYKRSRDQVLTAYNDKFRFSIINLTKSANTAKTKHNLSLSDSQTLGKLMSGVSMCASFLSDEERISAQIISNKNPLNVYAEAIHVGEVRGYLVNGDEAPQDVDTKAIFHFSKILYGNLKPIDSYVEGGDLTISKEFQTYFDKSEQIPSYITLENIVSTETDSIEFNGGLVVQTLPFTTEKELEDLVVEIKSMSLYDLFVKEKKSLDEILDILSVNSKQKEPITKITNTIIDFFCRCSAKSFKSKLLTLGLDEVKYLSTHNHNQLNCIYCNKNYDLTVDDFKELIQILENNNNNNNNNNNGDSSSTKPSE</sequence>
<evidence type="ECO:0000313" key="8">
    <source>
        <dbReference type="Proteomes" id="UP000695562"/>
    </source>
</evidence>
<dbReference type="SUPFAM" id="SSF118352">
    <property type="entry name" value="HSP33 redox switch-like"/>
    <property type="match status" value="1"/>
</dbReference>
<keyword evidence="8" id="KW-1185">Reference proteome</keyword>
<dbReference type="GO" id="GO:0044183">
    <property type="term" value="F:protein folding chaperone"/>
    <property type="evidence" value="ECO:0007669"/>
    <property type="project" value="TreeGrafter"/>
</dbReference>
<organism evidence="7 8">
    <name type="scientific">Polysphondylium violaceum</name>
    <dbReference type="NCBI Taxonomy" id="133409"/>
    <lineage>
        <taxon>Eukaryota</taxon>
        <taxon>Amoebozoa</taxon>
        <taxon>Evosea</taxon>
        <taxon>Eumycetozoa</taxon>
        <taxon>Dictyostelia</taxon>
        <taxon>Dictyosteliales</taxon>
        <taxon>Dictyosteliaceae</taxon>
        <taxon>Polysphondylium</taxon>
    </lineage>
</organism>
<dbReference type="InterPro" id="IPR000397">
    <property type="entry name" value="Heat_shock_Hsp33"/>
</dbReference>
<evidence type="ECO:0000256" key="1">
    <source>
        <dbReference type="ARBA" id="ARBA00022490"/>
    </source>
</evidence>